<accession>A0ABQ5XUQ7</accession>
<evidence type="ECO:0000313" key="1">
    <source>
        <dbReference type="EMBL" id="GLQ94809.1"/>
    </source>
</evidence>
<comment type="caution">
    <text evidence="1">The sequence shown here is derived from an EMBL/GenBank/DDBJ whole genome shotgun (WGS) entry which is preliminary data.</text>
</comment>
<name>A0ABQ5XUQ7_9GAMM</name>
<sequence length="53" mass="5244">MAGAGGGVDDAGMRNVMAFFDTGSRARGGGGSANGGGAFDGAELRVIKRTWIP</sequence>
<keyword evidence="2" id="KW-1185">Reference proteome</keyword>
<evidence type="ECO:0000313" key="2">
    <source>
        <dbReference type="Proteomes" id="UP001156670"/>
    </source>
</evidence>
<proteinExistence type="predicted"/>
<organism evidence="1 2">
    <name type="scientific">Dyella acidisoli</name>
    <dbReference type="NCBI Taxonomy" id="1867834"/>
    <lineage>
        <taxon>Bacteria</taxon>
        <taxon>Pseudomonadati</taxon>
        <taxon>Pseudomonadota</taxon>
        <taxon>Gammaproteobacteria</taxon>
        <taxon>Lysobacterales</taxon>
        <taxon>Rhodanobacteraceae</taxon>
        <taxon>Dyella</taxon>
    </lineage>
</organism>
<protein>
    <submittedName>
        <fullName evidence="1">Uncharacterized protein</fullName>
    </submittedName>
</protein>
<gene>
    <name evidence="1" type="ORF">GCM10007901_37610</name>
</gene>
<dbReference type="Proteomes" id="UP001156670">
    <property type="component" value="Unassembled WGS sequence"/>
</dbReference>
<reference evidence="2" key="1">
    <citation type="journal article" date="2019" name="Int. J. Syst. Evol. Microbiol.">
        <title>The Global Catalogue of Microorganisms (GCM) 10K type strain sequencing project: providing services to taxonomists for standard genome sequencing and annotation.</title>
        <authorList>
            <consortium name="The Broad Institute Genomics Platform"/>
            <consortium name="The Broad Institute Genome Sequencing Center for Infectious Disease"/>
            <person name="Wu L."/>
            <person name="Ma J."/>
        </authorList>
    </citation>
    <scope>NUCLEOTIDE SEQUENCE [LARGE SCALE GENOMIC DNA]</scope>
    <source>
        <strain evidence="2">NBRC 111980</strain>
    </source>
</reference>
<dbReference type="EMBL" id="BSOB01000046">
    <property type="protein sequence ID" value="GLQ94809.1"/>
    <property type="molecule type" value="Genomic_DNA"/>
</dbReference>